<protein>
    <recommendedName>
        <fullName evidence="5">Protein FAM98A</fullName>
    </recommendedName>
</protein>
<feature type="compositionally biased region" description="Gly residues" evidence="2">
    <location>
        <begin position="330"/>
        <end position="353"/>
    </location>
</feature>
<dbReference type="Pfam" id="PF10239">
    <property type="entry name" value="DUF2465"/>
    <property type="match status" value="1"/>
</dbReference>
<dbReference type="OrthoDB" id="512356at2759"/>
<name>A0A913XS81_EXADI</name>
<dbReference type="AlphaFoldDB" id="A0A913XS81"/>
<evidence type="ECO:0000256" key="2">
    <source>
        <dbReference type="SAM" id="MobiDB-lite"/>
    </source>
</evidence>
<feature type="compositionally biased region" description="Basic and acidic residues" evidence="2">
    <location>
        <begin position="383"/>
        <end position="394"/>
    </location>
</feature>
<reference evidence="3" key="1">
    <citation type="submission" date="2022-11" db="UniProtKB">
        <authorList>
            <consortium name="EnsemblMetazoa"/>
        </authorList>
    </citation>
    <scope>IDENTIFICATION</scope>
</reference>
<dbReference type="InterPro" id="IPR018797">
    <property type="entry name" value="FAM98"/>
</dbReference>
<evidence type="ECO:0000313" key="3">
    <source>
        <dbReference type="EnsemblMetazoa" id="XP_020909413.1"/>
    </source>
</evidence>
<dbReference type="PANTHER" id="PTHR31353:SF1">
    <property type="entry name" value="PROTEIN FAM98B"/>
    <property type="match status" value="1"/>
</dbReference>
<feature type="compositionally biased region" description="Basic and acidic residues" evidence="2">
    <location>
        <begin position="312"/>
        <end position="321"/>
    </location>
</feature>
<organism evidence="3 4">
    <name type="scientific">Exaiptasia diaphana</name>
    <name type="common">Tropical sea anemone</name>
    <name type="synonym">Aiptasia pulchella</name>
    <dbReference type="NCBI Taxonomy" id="2652724"/>
    <lineage>
        <taxon>Eukaryota</taxon>
        <taxon>Metazoa</taxon>
        <taxon>Cnidaria</taxon>
        <taxon>Anthozoa</taxon>
        <taxon>Hexacorallia</taxon>
        <taxon>Actiniaria</taxon>
        <taxon>Aiptasiidae</taxon>
        <taxon>Exaiptasia</taxon>
    </lineage>
</organism>
<evidence type="ECO:0000313" key="4">
    <source>
        <dbReference type="Proteomes" id="UP000887567"/>
    </source>
</evidence>
<feature type="region of interest" description="Disordered" evidence="2">
    <location>
        <begin position="269"/>
        <end position="394"/>
    </location>
</feature>
<sequence length="394" mass="43527">MENDILDALEDLGCNIPFVKEEGAFTRAIEGELLTFDFMSLCVWLLTELKKVCPLGESLTEVEDAETFKLEMSGILNELGNPHPVLSGTDSLNNVPNRLLLLDYLTSELQACRMLDGVKDDKMEIDQQAISPTLEHVNSILLALQVPLPTKDTSVFTIFSQMEHTIRQLLGKLPKDFLGNPLLQKRLGESQWNKVEQINNQLNSEYSLRRQMLLKRLDVTIQSFGWSDQAKAKKDEMTTVFQPLRRAMSSSASVTVADVIASRTDLLRQPRTSSGAEREKTKCAINRVLMGKVPDRGGRPSTMNPPPPEMPSFRKREEAPKNQRPHSSRGGPGGRGRGGGRGGRGGKVQGGWGGDDRGGRGGHGKWGGGRGGHRNENPFGQGEKSHGHRDVYYS</sequence>
<dbReference type="OMA" id="FIAELEC"/>
<dbReference type="KEGG" id="epa:110247326"/>
<dbReference type="EnsemblMetazoa" id="XM_021053754.2">
    <property type="protein sequence ID" value="XP_020909413.1"/>
    <property type="gene ID" value="LOC110247326"/>
</dbReference>
<dbReference type="RefSeq" id="XP_020909413.1">
    <property type="nucleotide sequence ID" value="XM_021053754.2"/>
</dbReference>
<proteinExistence type="inferred from homology"/>
<comment type="similarity">
    <text evidence="1">Belongs to the FAM98 family.</text>
</comment>
<evidence type="ECO:0000256" key="1">
    <source>
        <dbReference type="ARBA" id="ARBA00007218"/>
    </source>
</evidence>
<evidence type="ECO:0008006" key="5">
    <source>
        <dbReference type="Google" id="ProtNLM"/>
    </source>
</evidence>
<dbReference type="Proteomes" id="UP000887567">
    <property type="component" value="Unplaced"/>
</dbReference>
<accession>A0A913XS81</accession>
<dbReference type="PANTHER" id="PTHR31353">
    <property type="entry name" value="FAM98"/>
    <property type="match status" value="1"/>
</dbReference>
<dbReference type="GO" id="GO:0072669">
    <property type="term" value="C:tRNA-splicing ligase complex"/>
    <property type="evidence" value="ECO:0007669"/>
    <property type="project" value="TreeGrafter"/>
</dbReference>
<dbReference type="GeneID" id="110247326"/>
<keyword evidence="4" id="KW-1185">Reference proteome</keyword>